<comment type="cofactor">
    <cofactor evidence="1">
        <name>Mg(2+)</name>
        <dbReference type="ChEBI" id="CHEBI:18420"/>
    </cofactor>
</comment>
<organism evidence="13 14">
    <name type="scientific">Candidatus Methanoperedens nitratireducens</name>
    <dbReference type="NCBI Taxonomy" id="1392998"/>
    <lineage>
        <taxon>Archaea</taxon>
        <taxon>Methanobacteriati</taxon>
        <taxon>Methanobacteriota</taxon>
        <taxon>Stenosarchaea group</taxon>
        <taxon>Methanomicrobia</taxon>
        <taxon>Methanosarcinales</taxon>
        <taxon>ANME-2 cluster</taxon>
        <taxon>Candidatus Methanoperedentaceae</taxon>
        <taxon>Candidatus Methanoperedens</taxon>
    </lineage>
</organism>
<evidence type="ECO:0000256" key="9">
    <source>
        <dbReference type="ARBA" id="ARBA00022842"/>
    </source>
</evidence>
<feature type="domain" description="tRNAHis guanylyltransferase catalytic" evidence="11">
    <location>
        <begin position="2"/>
        <end position="118"/>
    </location>
</feature>
<feature type="domain" description="Thg1 C-terminal" evidence="12">
    <location>
        <begin position="123"/>
        <end position="216"/>
    </location>
</feature>
<gene>
    <name evidence="13" type="ORF">MPEBLZ_03864</name>
</gene>
<evidence type="ECO:0000256" key="3">
    <source>
        <dbReference type="ARBA" id="ARBA00012511"/>
    </source>
</evidence>
<protein>
    <recommendedName>
        <fullName evidence="3">tRNA(His) guanylyltransferase</fullName>
        <ecNumber evidence="3">2.7.7.79</ecNumber>
    </recommendedName>
</protein>
<dbReference type="InterPro" id="IPR007537">
    <property type="entry name" value="tRNAHis_GuaTrfase_Thg1"/>
</dbReference>
<keyword evidence="10" id="KW-0342">GTP-binding</keyword>
<dbReference type="GO" id="GO:0000287">
    <property type="term" value="F:magnesium ion binding"/>
    <property type="evidence" value="ECO:0007669"/>
    <property type="project" value="InterPro"/>
</dbReference>
<dbReference type="AlphaFoldDB" id="A0A0P8AC00"/>
<dbReference type="EC" id="2.7.7.79" evidence="3"/>
<evidence type="ECO:0000256" key="8">
    <source>
        <dbReference type="ARBA" id="ARBA00022741"/>
    </source>
</evidence>
<evidence type="ECO:0000256" key="5">
    <source>
        <dbReference type="ARBA" id="ARBA00022694"/>
    </source>
</evidence>
<dbReference type="InterPro" id="IPR025845">
    <property type="entry name" value="Thg1_C_dom"/>
</dbReference>
<evidence type="ECO:0000256" key="2">
    <source>
        <dbReference type="ARBA" id="ARBA00010113"/>
    </source>
</evidence>
<dbReference type="Gene3D" id="3.30.70.3000">
    <property type="match status" value="1"/>
</dbReference>
<dbReference type="GO" id="GO:0005525">
    <property type="term" value="F:GTP binding"/>
    <property type="evidence" value="ECO:0007669"/>
    <property type="project" value="UniProtKB-KW"/>
</dbReference>
<sequence length="248" mass="29011">MKEREIYSHLRVFPPFAVRIDGKGFHRALGLLGLLKPYDEIFARAMADSIELFFKESGLNPLFAFTFSDEISFFFYEMPYNNRVEKIDSIIPAFVSSALTIQLKLEKPVSFDSRIVILGKEDIYKYLLWRQAEAWRNHMSSYGYYTLLKSGMSENEAAMSLKNMKASQIHELVFSHGINLAETPVWQRCGIMVYRKSQEKTGFDPIKQKEVKTQRRRIIQDWNLPIFKTQEGRKLIERLVSSLYIVIK</sequence>
<evidence type="ECO:0000256" key="6">
    <source>
        <dbReference type="ARBA" id="ARBA00022695"/>
    </source>
</evidence>
<accession>A0A0P8AC00</accession>
<comment type="similarity">
    <text evidence="2">Belongs to the tRNA(His) guanylyltransferase family.</text>
</comment>
<evidence type="ECO:0000256" key="4">
    <source>
        <dbReference type="ARBA" id="ARBA00022679"/>
    </source>
</evidence>
<name>A0A0P8AC00_9EURY</name>
<proteinExistence type="inferred from homology"/>
<keyword evidence="4 13" id="KW-0808">Transferase</keyword>
<evidence type="ECO:0000313" key="14">
    <source>
        <dbReference type="Proteomes" id="UP000050360"/>
    </source>
</evidence>
<keyword evidence="5" id="KW-0819">tRNA processing</keyword>
<evidence type="ECO:0000256" key="7">
    <source>
        <dbReference type="ARBA" id="ARBA00022723"/>
    </source>
</evidence>
<dbReference type="InterPro" id="IPR038469">
    <property type="entry name" value="tRNAHis_GuaTrfase_Thg1_sf"/>
</dbReference>
<dbReference type="Proteomes" id="UP000050360">
    <property type="component" value="Unassembled WGS sequence"/>
</dbReference>
<dbReference type="GO" id="GO:0008193">
    <property type="term" value="F:tRNA guanylyltransferase activity"/>
    <property type="evidence" value="ECO:0007669"/>
    <property type="project" value="UniProtKB-EC"/>
</dbReference>
<evidence type="ECO:0000259" key="11">
    <source>
        <dbReference type="Pfam" id="PF04446"/>
    </source>
</evidence>
<dbReference type="PANTHER" id="PTHR12729:SF6">
    <property type="entry name" value="TRNA(HIS) GUANYLYLTRANSFERASE-RELATED"/>
    <property type="match status" value="1"/>
</dbReference>
<dbReference type="EMBL" id="LKCM01000335">
    <property type="protein sequence ID" value="KPQ41571.1"/>
    <property type="molecule type" value="Genomic_DNA"/>
</dbReference>
<comment type="caution">
    <text evidence="13">The sequence shown here is derived from an EMBL/GenBank/DDBJ whole genome shotgun (WGS) entry which is preliminary data.</text>
</comment>
<keyword evidence="8" id="KW-0547">Nucleotide-binding</keyword>
<keyword evidence="9" id="KW-0460">Magnesium</keyword>
<dbReference type="PANTHER" id="PTHR12729">
    <property type="entry name" value="TRNA(HIS) GUANYLYLTRANSFERASE-RELATED"/>
    <property type="match status" value="1"/>
</dbReference>
<keyword evidence="6 13" id="KW-0548">Nucleotidyltransferase</keyword>
<evidence type="ECO:0000256" key="10">
    <source>
        <dbReference type="ARBA" id="ARBA00023134"/>
    </source>
</evidence>
<reference evidence="13 14" key="1">
    <citation type="submission" date="2015-09" db="EMBL/GenBank/DDBJ databases">
        <title>A metagenomics-based metabolic model of nitrate-dependent anaerobic oxidation of methane by Methanoperedens-like archaea.</title>
        <authorList>
            <person name="Arshad A."/>
            <person name="Speth D.R."/>
            <person name="De Graaf R.M."/>
            <person name="Op Den Camp H.J."/>
            <person name="Jetten M.S."/>
            <person name="Welte C.U."/>
        </authorList>
    </citation>
    <scope>NUCLEOTIDE SEQUENCE [LARGE SCALE GENOMIC DNA]</scope>
</reference>
<dbReference type="Pfam" id="PF14413">
    <property type="entry name" value="Thg1C"/>
    <property type="match status" value="1"/>
</dbReference>
<dbReference type="InterPro" id="IPR024956">
    <property type="entry name" value="tRNAHis_GuaTrfase_cat"/>
</dbReference>
<dbReference type="GO" id="GO:0006400">
    <property type="term" value="P:tRNA modification"/>
    <property type="evidence" value="ECO:0007669"/>
    <property type="project" value="InterPro"/>
</dbReference>
<dbReference type="Pfam" id="PF04446">
    <property type="entry name" value="Thg1"/>
    <property type="match status" value="1"/>
</dbReference>
<evidence type="ECO:0000313" key="13">
    <source>
        <dbReference type="EMBL" id="KPQ41571.1"/>
    </source>
</evidence>
<keyword evidence="7" id="KW-0479">Metal-binding</keyword>
<evidence type="ECO:0000259" key="12">
    <source>
        <dbReference type="Pfam" id="PF14413"/>
    </source>
</evidence>
<evidence type="ECO:0000256" key="1">
    <source>
        <dbReference type="ARBA" id="ARBA00001946"/>
    </source>
</evidence>